<feature type="transmembrane region" description="Helical" evidence="1">
    <location>
        <begin position="39"/>
        <end position="60"/>
    </location>
</feature>
<sequence>MPILSWLIAALIGVSLYAGIHFLLHHFHSRQHQARKNLHLYFSLMSFAIVGFMVAELFAYQAVTQQGYVEAYRWRASFALLTFTFWSWFVYSYTGVGIRALVWLVSLYSFLQLIPNTLLPYGEFFDALPEITTVTLPWGEQIVTHTVNKMNFFGLLLWSSLLSQLGYSFYAAICQYRNGQHHQGLMLFLGLLMCSVFIGQTLLVRLGVLDFIPLAQFGFPSLVLVVGIALHQEFQQRIQRISSILDHVPAIVYLKDINGEYLMVNREYEILFNTKNIEMLGNTDYNMFGKKIADTLKENDQQVFQQEKIVEFDEQVKYSDEVQRTYHTIKFPLFDNHNKVYAVCGISTDITARRRSDEALHSIARGVSGQSGDRIYQQMVVQLALLFEAKYAFIGVLDSNNKRQVNVIALSADGNIVDNFSYLLDGTPCENVVGQKTCAYPDKVQELFPRDIMLQDMGLVSYTGSPLFNTNNVAVGLIVVMDTKPMNDVARLTSVLEIFAARAGAEIERVKAEEHIRRLAFNDYLTGLSNRAALHDYIISLLKQLIDKQLAGAMLLIDLDHFKTINDALSHDVGDHVLKLVAERLCNTIGEEDFVARIGGDEFVVVISRKQEESIEELAGYIAEKIVNALCEPFKLDNRILNIGASVGIVLFPQQGKTELDIMRRADMALYQAKNKGRGIIQFYQSAMQKHADERLQIERGLRHAIEKDELTLHYQPQLNVSGELIGAEALLRWKHPTLGQVPPGRFIPVAEETGLIHAIGHWVFHEACRQYKDWQTNHIPFDGHISVNVSAWQFAAPGFVTSVINALADYHLRSEQIVLELTETALLKDVGDTRDKLSKLRAAGIQVALDDFGTGYSSLAYLKDMPMQILKIDRAFISELTESNAHPLVETIIDMGQHMNLNIIAEGVETEMQRKILIELGCEVFQGYYFSKPLSAGGFVDWLHEHDMQVKHAQQAP</sequence>
<evidence type="ECO:0000259" key="3">
    <source>
        <dbReference type="PROSITE" id="PS50883"/>
    </source>
</evidence>
<dbReference type="InterPro" id="IPR001633">
    <property type="entry name" value="EAL_dom"/>
</dbReference>
<feature type="domain" description="EAL" evidence="3">
    <location>
        <begin position="695"/>
        <end position="948"/>
    </location>
</feature>
<proteinExistence type="predicted"/>
<evidence type="ECO:0000259" key="4">
    <source>
        <dbReference type="PROSITE" id="PS50887"/>
    </source>
</evidence>
<dbReference type="Gene3D" id="3.30.70.270">
    <property type="match status" value="1"/>
</dbReference>
<keyword evidence="1" id="KW-0812">Transmembrane</keyword>
<name>A0A3B1AQX8_9ZZZZ</name>
<evidence type="ECO:0000313" key="5">
    <source>
        <dbReference type="EMBL" id="VAW95116.1"/>
    </source>
</evidence>
<dbReference type="PROSITE" id="PS50112">
    <property type="entry name" value="PAS"/>
    <property type="match status" value="1"/>
</dbReference>
<feature type="domain" description="PAS" evidence="2">
    <location>
        <begin position="237"/>
        <end position="307"/>
    </location>
</feature>
<evidence type="ECO:0000256" key="1">
    <source>
        <dbReference type="SAM" id="Phobius"/>
    </source>
</evidence>
<reference evidence="5" key="1">
    <citation type="submission" date="2018-06" db="EMBL/GenBank/DDBJ databases">
        <authorList>
            <person name="Zhirakovskaya E."/>
        </authorList>
    </citation>
    <scope>NUCLEOTIDE SEQUENCE</scope>
</reference>
<dbReference type="PROSITE" id="PS50887">
    <property type="entry name" value="GGDEF"/>
    <property type="match status" value="1"/>
</dbReference>
<dbReference type="InterPro" id="IPR000160">
    <property type="entry name" value="GGDEF_dom"/>
</dbReference>
<dbReference type="InterPro" id="IPR000014">
    <property type="entry name" value="PAS"/>
</dbReference>
<dbReference type="Pfam" id="PF00990">
    <property type="entry name" value="GGDEF"/>
    <property type="match status" value="1"/>
</dbReference>
<dbReference type="InterPro" id="IPR013656">
    <property type="entry name" value="PAS_4"/>
</dbReference>
<dbReference type="InterPro" id="IPR035965">
    <property type="entry name" value="PAS-like_dom_sf"/>
</dbReference>
<dbReference type="SUPFAM" id="SSF55781">
    <property type="entry name" value="GAF domain-like"/>
    <property type="match status" value="1"/>
</dbReference>
<gene>
    <name evidence="5" type="ORF">MNBD_GAMMA23-458</name>
</gene>
<feature type="transmembrane region" description="Helical" evidence="1">
    <location>
        <begin position="6"/>
        <end position="27"/>
    </location>
</feature>
<dbReference type="SMART" id="SM00052">
    <property type="entry name" value="EAL"/>
    <property type="match status" value="1"/>
</dbReference>
<feature type="transmembrane region" description="Helical" evidence="1">
    <location>
        <begin position="185"/>
        <end position="205"/>
    </location>
</feature>
<feature type="transmembrane region" description="Helical" evidence="1">
    <location>
        <begin position="100"/>
        <end position="119"/>
    </location>
</feature>
<dbReference type="Pfam" id="PF00563">
    <property type="entry name" value="EAL"/>
    <property type="match status" value="1"/>
</dbReference>
<organism evidence="5">
    <name type="scientific">hydrothermal vent metagenome</name>
    <dbReference type="NCBI Taxonomy" id="652676"/>
    <lineage>
        <taxon>unclassified sequences</taxon>
        <taxon>metagenomes</taxon>
        <taxon>ecological metagenomes</taxon>
    </lineage>
</organism>
<dbReference type="EMBL" id="UOFT01000042">
    <property type="protein sequence ID" value="VAW95116.1"/>
    <property type="molecule type" value="Genomic_DNA"/>
</dbReference>
<feature type="domain" description="GGDEF" evidence="4">
    <location>
        <begin position="550"/>
        <end position="686"/>
    </location>
</feature>
<dbReference type="InterPro" id="IPR043128">
    <property type="entry name" value="Rev_trsase/Diguanyl_cyclase"/>
</dbReference>
<dbReference type="PANTHER" id="PTHR44757">
    <property type="entry name" value="DIGUANYLATE CYCLASE DGCP"/>
    <property type="match status" value="1"/>
</dbReference>
<dbReference type="PANTHER" id="PTHR44757:SF2">
    <property type="entry name" value="BIOFILM ARCHITECTURE MAINTENANCE PROTEIN MBAA"/>
    <property type="match status" value="1"/>
</dbReference>
<dbReference type="Gene3D" id="3.30.450.40">
    <property type="match status" value="1"/>
</dbReference>
<feature type="transmembrane region" description="Helical" evidence="1">
    <location>
        <begin position="72"/>
        <end position="93"/>
    </location>
</feature>
<dbReference type="SUPFAM" id="SSF141868">
    <property type="entry name" value="EAL domain-like"/>
    <property type="match status" value="1"/>
</dbReference>
<dbReference type="SUPFAM" id="SSF55785">
    <property type="entry name" value="PYP-like sensor domain (PAS domain)"/>
    <property type="match status" value="1"/>
</dbReference>
<dbReference type="SUPFAM" id="SSF55073">
    <property type="entry name" value="Nucleotide cyclase"/>
    <property type="match status" value="1"/>
</dbReference>
<dbReference type="InterPro" id="IPR035919">
    <property type="entry name" value="EAL_sf"/>
</dbReference>
<feature type="transmembrane region" description="Helical" evidence="1">
    <location>
        <begin position="152"/>
        <end position="173"/>
    </location>
</feature>
<keyword evidence="1" id="KW-1133">Transmembrane helix</keyword>
<dbReference type="CDD" id="cd01949">
    <property type="entry name" value="GGDEF"/>
    <property type="match status" value="1"/>
</dbReference>
<protein>
    <submittedName>
        <fullName evidence="5">Diguanylate cyclase/phosphodiesterase (GGDEF &amp; EAL domains) with PAS/PAC sensor(S)</fullName>
    </submittedName>
</protein>
<dbReference type="NCBIfam" id="TIGR00254">
    <property type="entry name" value="GGDEF"/>
    <property type="match status" value="1"/>
</dbReference>
<dbReference type="AlphaFoldDB" id="A0A3B1AQX8"/>
<keyword evidence="1" id="KW-0472">Membrane</keyword>
<dbReference type="NCBIfam" id="TIGR00229">
    <property type="entry name" value="sensory_box"/>
    <property type="match status" value="1"/>
</dbReference>
<evidence type="ECO:0000259" key="2">
    <source>
        <dbReference type="PROSITE" id="PS50112"/>
    </source>
</evidence>
<dbReference type="PROSITE" id="PS50883">
    <property type="entry name" value="EAL"/>
    <property type="match status" value="1"/>
</dbReference>
<dbReference type="FunFam" id="3.20.20.450:FF:000001">
    <property type="entry name" value="Cyclic di-GMP phosphodiesterase yahA"/>
    <property type="match status" value="1"/>
</dbReference>
<accession>A0A3B1AQX8</accession>
<dbReference type="SMART" id="SM00091">
    <property type="entry name" value="PAS"/>
    <property type="match status" value="1"/>
</dbReference>
<dbReference type="Gene3D" id="3.20.20.450">
    <property type="entry name" value="EAL domain"/>
    <property type="match status" value="1"/>
</dbReference>
<dbReference type="SMART" id="SM00267">
    <property type="entry name" value="GGDEF"/>
    <property type="match status" value="1"/>
</dbReference>
<dbReference type="Gene3D" id="3.30.450.20">
    <property type="entry name" value="PAS domain"/>
    <property type="match status" value="1"/>
</dbReference>
<dbReference type="InterPro" id="IPR029787">
    <property type="entry name" value="Nucleotide_cyclase"/>
</dbReference>
<dbReference type="InterPro" id="IPR029016">
    <property type="entry name" value="GAF-like_dom_sf"/>
</dbReference>
<dbReference type="Pfam" id="PF08448">
    <property type="entry name" value="PAS_4"/>
    <property type="match status" value="1"/>
</dbReference>
<dbReference type="CDD" id="cd01948">
    <property type="entry name" value="EAL"/>
    <property type="match status" value="1"/>
</dbReference>
<dbReference type="InterPro" id="IPR052155">
    <property type="entry name" value="Biofilm_reg_signaling"/>
</dbReference>